<dbReference type="OrthoDB" id="6637727at2"/>
<dbReference type="Proteomes" id="UP000293154">
    <property type="component" value="Chromosome"/>
</dbReference>
<gene>
    <name evidence="1" type="ORF">EKN56_15880</name>
</gene>
<organism evidence="1 2">
    <name type="scientific">Limnobaculum zhutongyuii</name>
    <dbReference type="NCBI Taxonomy" id="2498113"/>
    <lineage>
        <taxon>Bacteria</taxon>
        <taxon>Pseudomonadati</taxon>
        <taxon>Pseudomonadota</taxon>
        <taxon>Gammaproteobacteria</taxon>
        <taxon>Enterobacterales</taxon>
        <taxon>Budviciaceae</taxon>
        <taxon>Limnobaculum</taxon>
    </lineage>
</organism>
<keyword evidence="2" id="KW-1185">Reference proteome</keyword>
<accession>A0A411WNI1</accession>
<dbReference type="KEGG" id="prag:EKN56_15880"/>
<dbReference type="AlphaFoldDB" id="A0A411WNI1"/>
<protein>
    <recommendedName>
        <fullName evidence="3">Lipoprotein</fullName>
    </recommendedName>
</protein>
<sequence length="120" mass="12982">MKKLSLLALIVLAVAGCASKYSILTKYHMRCDTVNPSADAFVGYVDCMNSLVDADEKVSQGSGTINIMATANKYKVQVLEKKMTSKEAKQAFQNQYKRFTFASNVQPAPDAVAPVSAPAK</sequence>
<proteinExistence type="predicted"/>
<evidence type="ECO:0000313" key="1">
    <source>
        <dbReference type="EMBL" id="QBH97752.1"/>
    </source>
</evidence>
<dbReference type="PROSITE" id="PS51257">
    <property type="entry name" value="PROKAR_LIPOPROTEIN"/>
    <property type="match status" value="1"/>
</dbReference>
<dbReference type="RefSeq" id="WP_130592683.1">
    <property type="nucleotide sequence ID" value="NZ_CP034752.1"/>
</dbReference>
<name>A0A411WNI1_9GAMM</name>
<dbReference type="EMBL" id="CP034752">
    <property type="protein sequence ID" value="QBH97752.1"/>
    <property type="molecule type" value="Genomic_DNA"/>
</dbReference>
<evidence type="ECO:0008006" key="3">
    <source>
        <dbReference type="Google" id="ProtNLM"/>
    </source>
</evidence>
<evidence type="ECO:0000313" key="2">
    <source>
        <dbReference type="Proteomes" id="UP000293154"/>
    </source>
</evidence>
<reference evidence="1 2" key="1">
    <citation type="submission" date="2019-03" db="EMBL/GenBank/DDBJ databases">
        <title>Pragia sp. nov. isolated from the gut tract of Carduelis flavirostris.</title>
        <authorList>
            <person name="Ge Y."/>
        </authorList>
    </citation>
    <scope>NUCLEOTIDE SEQUENCE [LARGE SCALE GENOMIC DNA]</scope>
    <source>
        <strain evidence="1 2">CF-458</strain>
    </source>
</reference>